<keyword evidence="2" id="KW-1185">Reference proteome</keyword>
<sequence>MHDNIQSLLHKRDIIYTGLLDFDIIGFTDTWLDKYIPTSDLLFNAFHQPIRKDRPDSHGGAAI</sequence>
<organism evidence="1 2">
    <name type="scientific">Dreissena polymorpha</name>
    <name type="common">Zebra mussel</name>
    <name type="synonym">Mytilus polymorpha</name>
    <dbReference type="NCBI Taxonomy" id="45954"/>
    <lineage>
        <taxon>Eukaryota</taxon>
        <taxon>Metazoa</taxon>
        <taxon>Spiralia</taxon>
        <taxon>Lophotrochozoa</taxon>
        <taxon>Mollusca</taxon>
        <taxon>Bivalvia</taxon>
        <taxon>Autobranchia</taxon>
        <taxon>Heteroconchia</taxon>
        <taxon>Euheterodonta</taxon>
        <taxon>Imparidentia</taxon>
        <taxon>Neoheterodontei</taxon>
        <taxon>Myida</taxon>
        <taxon>Dreissenoidea</taxon>
        <taxon>Dreissenidae</taxon>
        <taxon>Dreissena</taxon>
    </lineage>
</organism>
<accession>A0A9D4FXH5</accession>
<proteinExistence type="predicted"/>
<comment type="caution">
    <text evidence="1">The sequence shown here is derived from an EMBL/GenBank/DDBJ whole genome shotgun (WGS) entry which is preliminary data.</text>
</comment>
<gene>
    <name evidence="1" type="ORF">DPMN_135143</name>
</gene>
<name>A0A9D4FXH5_DREPO</name>
<evidence type="ECO:0000313" key="2">
    <source>
        <dbReference type="Proteomes" id="UP000828390"/>
    </source>
</evidence>
<dbReference type="EMBL" id="JAIWYP010000006">
    <property type="protein sequence ID" value="KAH3806815.1"/>
    <property type="molecule type" value="Genomic_DNA"/>
</dbReference>
<dbReference type="Proteomes" id="UP000828390">
    <property type="component" value="Unassembled WGS sequence"/>
</dbReference>
<reference evidence="1" key="1">
    <citation type="journal article" date="2019" name="bioRxiv">
        <title>The Genome of the Zebra Mussel, Dreissena polymorpha: A Resource for Invasive Species Research.</title>
        <authorList>
            <person name="McCartney M.A."/>
            <person name="Auch B."/>
            <person name="Kono T."/>
            <person name="Mallez S."/>
            <person name="Zhang Y."/>
            <person name="Obille A."/>
            <person name="Becker A."/>
            <person name="Abrahante J.E."/>
            <person name="Garbe J."/>
            <person name="Badalamenti J.P."/>
            <person name="Herman A."/>
            <person name="Mangelson H."/>
            <person name="Liachko I."/>
            <person name="Sullivan S."/>
            <person name="Sone E.D."/>
            <person name="Koren S."/>
            <person name="Silverstein K.A.T."/>
            <person name="Beckman K.B."/>
            <person name="Gohl D.M."/>
        </authorList>
    </citation>
    <scope>NUCLEOTIDE SEQUENCE</scope>
    <source>
        <strain evidence="1">Duluth1</strain>
        <tissue evidence="1">Whole animal</tissue>
    </source>
</reference>
<protein>
    <submittedName>
        <fullName evidence="1">Uncharacterized protein</fullName>
    </submittedName>
</protein>
<reference evidence="1" key="2">
    <citation type="submission" date="2020-11" db="EMBL/GenBank/DDBJ databases">
        <authorList>
            <person name="McCartney M.A."/>
            <person name="Auch B."/>
            <person name="Kono T."/>
            <person name="Mallez S."/>
            <person name="Becker A."/>
            <person name="Gohl D.M."/>
            <person name="Silverstein K.A.T."/>
            <person name="Koren S."/>
            <person name="Bechman K.B."/>
            <person name="Herman A."/>
            <person name="Abrahante J.E."/>
            <person name="Garbe J."/>
        </authorList>
    </citation>
    <scope>NUCLEOTIDE SEQUENCE</scope>
    <source>
        <strain evidence="1">Duluth1</strain>
        <tissue evidence="1">Whole animal</tissue>
    </source>
</reference>
<evidence type="ECO:0000313" key="1">
    <source>
        <dbReference type="EMBL" id="KAH3806815.1"/>
    </source>
</evidence>
<dbReference type="AlphaFoldDB" id="A0A9D4FXH5"/>